<dbReference type="Proteomes" id="UP000257109">
    <property type="component" value="Unassembled WGS sequence"/>
</dbReference>
<protein>
    <submittedName>
        <fullName evidence="1">Uncharacterized protein</fullName>
    </submittedName>
</protein>
<reference evidence="1" key="1">
    <citation type="submission" date="2018-05" db="EMBL/GenBank/DDBJ databases">
        <title>Draft genome of Mucuna pruriens seed.</title>
        <authorList>
            <person name="Nnadi N.E."/>
            <person name="Vos R."/>
            <person name="Hasami M.H."/>
            <person name="Devisetty U.K."/>
            <person name="Aguiy J.C."/>
        </authorList>
    </citation>
    <scope>NUCLEOTIDE SEQUENCE [LARGE SCALE GENOMIC DNA]</scope>
    <source>
        <strain evidence="1">JCA_2017</strain>
    </source>
</reference>
<evidence type="ECO:0000313" key="1">
    <source>
        <dbReference type="EMBL" id="RDX82208.1"/>
    </source>
</evidence>
<dbReference type="AlphaFoldDB" id="A0A371FV82"/>
<evidence type="ECO:0000313" key="2">
    <source>
        <dbReference type="Proteomes" id="UP000257109"/>
    </source>
</evidence>
<gene>
    <name evidence="1" type="ORF">CR513_37015</name>
</gene>
<keyword evidence="2" id="KW-1185">Reference proteome</keyword>
<name>A0A371FV82_MUCPR</name>
<dbReference type="EMBL" id="QJKJ01007696">
    <property type="protein sequence ID" value="RDX82208.1"/>
    <property type="molecule type" value="Genomic_DNA"/>
</dbReference>
<proteinExistence type="predicted"/>
<comment type="caution">
    <text evidence="1">The sequence shown here is derived from an EMBL/GenBank/DDBJ whole genome shotgun (WGS) entry which is preliminary data.</text>
</comment>
<dbReference type="STRING" id="157652.A0A371FV82"/>
<organism evidence="1 2">
    <name type="scientific">Mucuna pruriens</name>
    <name type="common">Velvet bean</name>
    <name type="synonym">Dolichos pruriens</name>
    <dbReference type="NCBI Taxonomy" id="157652"/>
    <lineage>
        <taxon>Eukaryota</taxon>
        <taxon>Viridiplantae</taxon>
        <taxon>Streptophyta</taxon>
        <taxon>Embryophyta</taxon>
        <taxon>Tracheophyta</taxon>
        <taxon>Spermatophyta</taxon>
        <taxon>Magnoliopsida</taxon>
        <taxon>eudicotyledons</taxon>
        <taxon>Gunneridae</taxon>
        <taxon>Pentapetalae</taxon>
        <taxon>rosids</taxon>
        <taxon>fabids</taxon>
        <taxon>Fabales</taxon>
        <taxon>Fabaceae</taxon>
        <taxon>Papilionoideae</taxon>
        <taxon>50 kb inversion clade</taxon>
        <taxon>NPAAA clade</taxon>
        <taxon>indigoferoid/millettioid clade</taxon>
        <taxon>Phaseoleae</taxon>
        <taxon>Mucuna</taxon>
    </lineage>
</organism>
<feature type="non-terminal residue" evidence="1">
    <location>
        <position position="1"/>
    </location>
</feature>
<dbReference type="Pfam" id="PF14223">
    <property type="entry name" value="Retrotran_gag_2"/>
    <property type="match status" value="1"/>
</dbReference>
<accession>A0A371FV82</accession>
<dbReference type="OrthoDB" id="1999840at2759"/>
<sequence>MDNPKSIGLARLKLDYDIGFIKLGFKTIQLSPSLAKYNPSILSNMWDIVENRNYIPKKEDQNYLPIALWNDEQRTKYLLNSKARNFIIKYEKVNNCKSSKKIWDTLALAYKDFKIYIFVHQYELFKIEDHEPIDKILLRQWRPLVIVLRAFKDLKKLPMEELLGTLKLRENKGQKKGKSIALKGQKAPKGSLSKALKVKESSNEAYEKEGSDEDEFSFILGKIHSMWKKIGGSKWKKCQRSSPKKSKAKSQVVCYKCKKPRHFK</sequence>